<reference evidence="8" key="1">
    <citation type="submission" date="2017-02" db="EMBL/GenBank/DDBJ databases">
        <title>Delving into the versatile metabolic prowess of the omnipresent phylum Bacteroidetes.</title>
        <authorList>
            <person name="Nobu M.K."/>
            <person name="Mei R."/>
            <person name="Narihiro T."/>
            <person name="Kuroda K."/>
            <person name="Liu W.-T."/>
        </authorList>
    </citation>
    <scope>NUCLEOTIDE SEQUENCE</scope>
    <source>
        <strain evidence="8">ADurb.Bin160</strain>
    </source>
</reference>
<evidence type="ECO:0000256" key="3">
    <source>
        <dbReference type="ARBA" id="ARBA00022598"/>
    </source>
</evidence>
<dbReference type="AlphaFoldDB" id="A0A1V5ZMI8"/>
<dbReference type="PANTHER" id="PTHR43740">
    <property type="entry name" value="LEUCYL-TRNA SYNTHETASE"/>
    <property type="match status" value="1"/>
</dbReference>
<keyword evidence="3 8" id="KW-0436">Ligase</keyword>
<dbReference type="GO" id="GO:0006429">
    <property type="term" value="P:leucyl-tRNA aminoacylation"/>
    <property type="evidence" value="ECO:0007669"/>
    <property type="project" value="InterPro"/>
</dbReference>
<evidence type="ECO:0000313" key="8">
    <source>
        <dbReference type="EMBL" id="OQB41419.1"/>
    </source>
</evidence>
<dbReference type="EMBL" id="MWDB01000017">
    <property type="protein sequence ID" value="OQB41419.1"/>
    <property type="molecule type" value="Genomic_DNA"/>
</dbReference>
<dbReference type="InterPro" id="IPR014729">
    <property type="entry name" value="Rossmann-like_a/b/a_fold"/>
</dbReference>
<evidence type="ECO:0000256" key="7">
    <source>
        <dbReference type="ARBA" id="ARBA00023146"/>
    </source>
</evidence>
<dbReference type="GO" id="GO:0005524">
    <property type="term" value="F:ATP binding"/>
    <property type="evidence" value="ECO:0007669"/>
    <property type="project" value="UniProtKB-KW"/>
</dbReference>
<evidence type="ECO:0000256" key="1">
    <source>
        <dbReference type="ARBA" id="ARBA00005594"/>
    </source>
</evidence>
<dbReference type="EC" id="6.1.1.4" evidence="2"/>
<protein>
    <recommendedName>
        <fullName evidence="2">leucine--tRNA ligase</fullName>
        <ecNumber evidence="2">6.1.1.4</ecNumber>
    </recommendedName>
</protein>
<dbReference type="Proteomes" id="UP000485621">
    <property type="component" value="Unassembled WGS sequence"/>
</dbReference>
<comment type="caution">
    <text evidence="8">The sequence shown here is derived from an EMBL/GenBank/DDBJ whole genome shotgun (WGS) entry which is preliminary data.</text>
</comment>
<comment type="similarity">
    <text evidence="1">Belongs to the class-I aminoacyl-tRNA synthetase family.</text>
</comment>
<gene>
    <name evidence="8" type="primary">leuS_4</name>
    <name evidence="8" type="ORF">BWY04_00837</name>
</gene>
<dbReference type="PANTHER" id="PTHR43740:SF2">
    <property type="entry name" value="LEUCINE--TRNA LIGASE, MITOCHONDRIAL"/>
    <property type="match status" value="1"/>
</dbReference>
<evidence type="ECO:0000256" key="6">
    <source>
        <dbReference type="ARBA" id="ARBA00022917"/>
    </source>
</evidence>
<dbReference type="GO" id="GO:0005829">
    <property type="term" value="C:cytosol"/>
    <property type="evidence" value="ECO:0007669"/>
    <property type="project" value="TreeGrafter"/>
</dbReference>
<accession>A0A1V5ZMI8</accession>
<evidence type="ECO:0000256" key="5">
    <source>
        <dbReference type="ARBA" id="ARBA00022840"/>
    </source>
</evidence>
<name>A0A1V5ZMI8_9BACT</name>
<organism evidence="8">
    <name type="scientific">candidate division CPR1 bacterium ADurb.Bin160</name>
    <dbReference type="NCBI Taxonomy" id="1852826"/>
    <lineage>
        <taxon>Bacteria</taxon>
        <taxon>candidate division CPR1</taxon>
    </lineage>
</organism>
<keyword evidence="5" id="KW-0067">ATP-binding</keyword>
<evidence type="ECO:0000256" key="4">
    <source>
        <dbReference type="ARBA" id="ARBA00022741"/>
    </source>
</evidence>
<proteinExistence type="inferred from homology"/>
<keyword evidence="7" id="KW-0030">Aminoacyl-tRNA synthetase</keyword>
<dbReference type="SUPFAM" id="SSF52374">
    <property type="entry name" value="Nucleotidylyl transferase"/>
    <property type="match status" value="1"/>
</dbReference>
<dbReference type="InterPro" id="IPR002302">
    <property type="entry name" value="Leu-tRNA-ligase"/>
</dbReference>
<keyword evidence="6" id="KW-0648">Protein biosynthesis</keyword>
<dbReference type="Gene3D" id="3.40.50.620">
    <property type="entry name" value="HUPs"/>
    <property type="match status" value="1"/>
</dbReference>
<keyword evidence="4" id="KW-0547">Nucleotide-binding</keyword>
<sequence>MGFDTFGLATEQFAIANKIKPQIAAEQNIVTYKKQLEMFGCTYDWDREVNTADPNYFKWTQKVFLDLYNSYFDEKTQSAKPITDLESKVENGQLNIPV</sequence>
<evidence type="ECO:0000256" key="2">
    <source>
        <dbReference type="ARBA" id="ARBA00013164"/>
    </source>
</evidence>
<dbReference type="GO" id="GO:0004823">
    <property type="term" value="F:leucine-tRNA ligase activity"/>
    <property type="evidence" value="ECO:0007669"/>
    <property type="project" value="UniProtKB-EC"/>
</dbReference>